<accession>A0ABX1QIQ9</accession>
<dbReference type="Pfam" id="PF00346">
    <property type="entry name" value="Complex1_49kDa"/>
    <property type="match status" value="1"/>
</dbReference>
<feature type="domain" description="NADH-quinone oxidoreductase subunit D" evidence="4">
    <location>
        <begin position="283"/>
        <end position="438"/>
    </location>
</feature>
<gene>
    <name evidence="5" type="ORF">GPA25_19825</name>
</gene>
<dbReference type="Pfam" id="PF00329">
    <property type="entry name" value="Complex1_30kDa"/>
    <property type="match status" value="1"/>
</dbReference>
<dbReference type="PANTHER" id="PTHR43485:SF1">
    <property type="entry name" value="FORMATE HYDROGENLYASE SUBUNIT 5-RELATED"/>
    <property type="match status" value="1"/>
</dbReference>
<evidence type="ECO:0000259" key="3">
    <source>
        <dbReference type="Pfam" id="PF00329"/>
    </source>
</evidence>
<dbReference type="PANTHER" id="PTHR43485">
    <property type="entry name" value="HYDROGENASE-4 COMPONENT G"/>
    <property type="match status" value="1"/>
</dbReference>
<feature type="domain" description="NADH:ubiquinone oxidoreductase 30kDa subunit" evidence="3">
    <location>
        <begin position="24"/>
        <end position="137"/>
    </location>
</feature>
<dbReference type="SUPFAM" id="SSF143243">
    <property type="entry name" value="Nqo5-like"/>
    <property type="match status" value="1"/>
</dbReference>
<evidence type="ECO:0000313" key="6">
    <source>
        <dbReference type="Proteomes" id="UP000648984"/>
    </source>
</evidence>
<protein>
    <submittedName>
        <fullName evidence="5">Ni,Fe-hydrogenase III large subunit</fullName>
    </submittedName>
</protein>
<dbReference type="InterPro" id="IPR029014">
    <property type="entry name" value="NiFe-Hase_large"/>
</dbReference>
<reference evidence="5 6" key="1">
    <citation type="submission" date="2019-12" db="EMBL/GenBank/DDBJ databases">
        <title>Comparative genomics gives insights into the taxonomy of the Azoarcus-Aromatoleum group and reveals separate origins of nif in the plant-associated Azoarcus and non-plant-associated Aromatoleum sub-groups.</title>
        <authorList>
            <person name="Lafos M."/>
            <person name="Maluk M."/>
            <person name="Batista M."/>
            <person name="Junghare M."/>
            <person name="Carmona M."/>
            <person name="Faoro H."/>
            <person name="Cruz L.M."/>
            <person name="Battistoni F."/>
            <person name="De Souza E."/>
            <person name="Pedrosa F."/>
            <person name="Chen W.-M."/>
            <person name="Poole P.S."/>
            <person name="Dixon R.A."/>
            <person name="James E.K."/>
        </authorList>
    </citation>
    <scope>NUCLEOTIDE SEQUENCE [LARGE SCALE GENOMIC DNA]</scope>
    <source>
        <strain evidence="5 6">22Lin</strain>
    </source>
</reference>
<organism evidence="5 6">
    <name type="scientific">Aromatoleum diolicum</name>
    <dbReference type="NCBI Taxonomy" id="75796"/>
    <lineage>
        <taxon>Bacteria</taxon>
        <taxon>Pseudomonadati</taxon>
        <taxon>Pseudomonadota</taxon>
        <taxon>Betaproteobacteria</taxon>
        <taxon>Rhodocyclales</taxon>
        <taxon>Rhodocyclaceae</taxon>
        <taxon>Aromatoleum</taxon>
    </lineage>
</organism>
<dbReference type="InterPro" id="IPR001268">
    <property type="entry name" value="NADH_UbQ_OxRdtase_30kDa_su"/>
</dbReference>
<dbReference type="InterPro" id="IPR001135">
    <property type="entry name" value="NADH_Q_OxRdtase_suD"/>
</dbReference>
<evidence type="ECO:0000313" key="5">
    <source>
        <dbReference type="EMBL" id="NMG77006.1"/>
    </source>
</evidence>
<dbReference type="InterPro" id="IPR052197">
    <property type="entry name" value="ComplexI_49kDa-like"/>
</dbReference>
<evidence type="ECO:0000259" key="4">
    <source>
        <dbReference type="Pfam" id="PF00346"/>
    </source>
</evidence>
<dbReference type="EMBL" id="WTVQ01000046">
    <property type="protein sequence ID" value="NMG77006.1"/>
    <property type="molecule type" value="Genomic_DNA"/>
</dbReference>
<dbReference type="Gene3D" id="1.10.645.10">
    <property type="entry name" value="Cytochrome-c3 Hydrogenase, chain B"/>
    <property type="match status" value="1"/>
</dbReference>
<evidence type="ECO:0000256" key="2">
    <source>
        <dbReference type="ARBA" id="ARBA00023027"/>
    </source>
</evidence>
<keyword evidence="1" id="KW-0560">Oxidoreductase</keyword>
<dbReference type="RefSeq" id="WP_169262139.1">
    <property type="nucleotide sequence ID" value="NZ_WTVQ01000046.1"/>
</dbReference>
<comment type="caution">
    <text evidence="5">The sequence shown here is derived from an EMBL/GenBank/DDBJ whole genome shotgun (WGS) entry which is preliminary data.</text>
</comment>
<dbReference type="Proteomes" id="UP000648984">
    <property type="component" value="Unassembled WGS sequence"/>
</dbReference>
<keyword evidence="2" id="KW-0520">NAD</keyword>
<sequence length="514" mass="56600">MRFFGIDCEFARLDAPLPIFRARVDAVQWQDLARSVVEIHGQLVSLWGADHRAAGGGFEVSAAYRCADGLLWAYLALDTVQPRYPDIAHLFPAANRMQRAARDLVGFVADGSGDDRPWLRHDAWPEDYFPLRNENTGQERFDPAAADYAFVRVEGDGVHEIPVGPVHAGIIEPGHFRFSVVGEKVLRLEQRLGYKHKGIERRFVGMTVDEGARLAGRVSGDSTVAYAWAYAMAVESLSAAQVPERACWLRALLLERERIANHLGDLGALGNDAAFGMALAQFSRLREDWLRVNAKCFGHRLLMDQIRPGGVVSDPPRDARQMLREQTAVMISAVSELQSIFDEHAGLQDRLVTTGRITPDLARKLGLTGLAARASGGVADLRADFGWAPYGHIRFKPCSQQNGDVAARVNIRFAELFESLRLSDALLDELPHGPIHAPTVAPANTKGAGWVEGWRGEVLVALETDAVGAISRCHCHDPSWQNWPVLEHAVIGNIVADFPLINKSFNLSYAGQDL</sequence>
<proteinExistence type="predicted"/>
<name>A0ABX1QIQ9_9RHOO</name>
<dbReference type="InterPro" id="IPR037232">
    <property type="entry name" value="NADH_quin_OxRdtase_su_C/D-like"/>
</dbReference>
<evidence type="ECO:0000256" key="1">
    <source>
        <dbReference type="ARBA" id="ARBA00023002"/>
    </source>
</evidence>
<keyword evidence="6" id="KW-1185">Reference proteome</keyword>
<dbReference type="SUPFAM" id="SSF56762">
    <property type="entry name" value="HydB/Nqo4-like"/>
    <property type="match status" value="1"/>
</dbReference>